<evidence type="ECO:0000313" key="11">
    <source>
        <dbReference type="Ensembl" id="ENSAPLP00020012029.1"/>
    </source>
</evidence>
<evidence type="ECO:0000256" key="8">
    <source>
        <dbReference type="ARBA" id="ARBA00023267"/>
    </source>
</evidence>
<evidence type="ECO:0000256" key="10">
    <source>
        <dbReference type="RuleBase" id="RU369114"/>
    </source>
</evidence>
<dbReference type="InterPro" id="IPR036896">
    <property type="entry name" value="Avidin-like_sf"/>
</dbReference>
<dbReference type="InterPro" id="IPR005469">
    <property type="entry name" value="Avidin"/>
</dbReference>
<dbReference type="InterPro" id="IPR017889">
    <property type="entry name" value="Avidin-like_CS"/>
</dbReference>
<dbReference type="PANTHER" id="PTHR34399:SF3">
    <property type="entry name" value="AVID PROTEIN-RELATED"/>
    <property type="match status" value="1"/>
</dbReference>
<dbReference type="Gene3D" id="2.40.128.30">
    <property type="entry name" value="Avidin-like"/>
    <property type="match status" value="1"/>
</dbReference>
<reference evidence="11" key="1">
    <citation type="submission" date="2019-08" db="EMBL/GenBank/DDBJ databases">
        <title>Three high-quality genomes provides insights into domestication of ducks.</title>
        <authorList>
            <person name="Hou Z.C."/>
            <person name="Zhu F."/>
            <person name="Yin Z.T."/>
            <person name="Zhang F."/>
        </authorList>
    </citation>
    <scope>NUCLEOTIDE SEQUENCE [LARGE SCALE GENOMIC DNA]</scope>
</reference>
<dbReference type="GO" id="GO:0005576">
    <property type="term" value="C:extracellular region"/>
    <property type="evidence" value="ECO:0007669"/>
    <property type="project" value="UniProtKB-SubCell"/>
</dbReference>
<evidence type="ECO:0000256" key="1">
    <source>
        <dbReference type="ARBA" id="ARBA00004613"/>
    </source>
</evidence>
<proteinExistence type="inferred from homology"/>
<protein>
    <recommendedName>
        <fullName evidence="10">Avidin</fullName>
    </recommendedName>
</protein>
<dbReference type="AlphaFoldDB" id="A0A8B9SW59"/>
<dbReference type="Pfam" id="PF01382">
    <property type="entry name" value="Avidin"/>
    <property type="match status" value="1"/>
</dbReference>
<dbReference type="GO" id="GO:0009374">
    <property type="term" value="F:biotin binding"/>
    <property type="evidence" value="ECO:0007669"/>
    <property type="project" value="UniProtKB-UniRule"/>
</dbReference>
<dbReference type="InterPro" id="IPR005468">
    <property type="entry name" value="Avidin/str"/>
</dbReference>
<comment type="function">
    <text evidence="10">Forms a strong non-covalent specific complex with biotin.</text>
</comment>
<gene>
    <name evidence="11" type="primary">LOC113840292</name>
</gene>
<comment type="similarity">
    <text evidence="2 10">Belongs to the avidin/streptavidin family.</text>
</comment>
<evidence type="ECO:0000256" key="2">
    <source>
        <dbReference type="ARBA" id="ARBA00006297"/>
    </source>
</evidence>
<comment type="subunit">
    <text evidence="3 10">Homotetramer.</text>
</comment>
<dbReference type="InterPro" id="IPR051764">
    <property type="entry name" value="Avidin/Streptavidin-rel"/>
</dbReference>
<sequence length="189" mass="20557">MVEPPRLHNKTPDRAATCSPVAIKRRGGPARSTDTCPPAAEMVLTTSLLLLLGLALLAPGLSADQPQCVLTGNWTNDLGSNMTIGKLSSNGEFAGTYITAVTTTKKEIKASPLVGTQHNNTQPTFGFTVNWNFTDSTTVFTGQCFVDEHGKETLKTMWLLRSHVDSIKDDWKATMVGTNNFTRLHTHLE</sequence>
<dbReference type="PANTHER" id="PTHR34399">
    <property type="entry name" value="AVIDIN-RELATED"/>
    <property type="match status" value="1"/>
</dbReference>
<keyword evidence="4 10" id="KW-0964">Secreted</keyword>
<dbReference type="Ensembl" id="ENSAPLT00020012951.1">
    <property type="protein sequence ID" value="ENSAPLP00020012029.1"/>
    <property type="gene ID" value="ENSAPLG00020008779.1"/>
</dbReference>
<dbReference type="PRINTS" id="PR00709">
    <property type="entry name" value="AVIDIN"/>
</dbReference>
<evidence type="ECO:0000256" key="9">
    <source>
        <dbReference type="PIRSR" id="PIRSR605468-51"/>
    </source>
</evidence>
<dbReference type="PROSITE" id="PS51326">
    <property type="entry name" value="AVIDIN_2"/>
    <property type="match status" value="1"/>
</dbReference>
<keyword evidence="7 10" id="KW-0325">Glycoprotein</keyword>
<keyword evidence="5 10" id="KW-0732">Signal</keyword>
<feature type="disulfide bond" evidence="9">
    <location>
        <begin position="68"/>
        <end position="144"/>
    </location>
</feature>
<name>A0A8B9SW59_ANAPL</name>
<dbReference type="PROSITE" id="PS00577">
    <property type="entry name" value="AVIDIN_1"/>
    <property type="match status" value="1"/>
</dbReference>
<reference evidence="11" key="3">
    <citation type="submission" date="2025-09" db="UniProtKB">
        <authorList>
            <consortium name="Ensembl"/>
        </authorList>
    </citation>
    <scope>IDENTIFICATION</scope>
</reference>
<keyword evidence="8 10" id="KW-0092">Biotin</keyword>
<reference evidence="11" key="2">
    <citation type="submission" date="2025-08" db="UniProtKB">
        <authorList>
            <consortium name="Ensembl"/>
        </authorList>
    </citation>
    <scope>IDENTIFICATION</scope>
</reference>
<evidence type="ECO:0000256" key="4">
    <source>
        <dbReference type="ARBA" id="ARBA00022525"/>
    </source>
</evidence>
<evidence type="ECO:0000313" key="12">
    <source>
        <dbReference type="Proteomes" id="UP000694400"/>
    </source>
</evidence>
<evidence type="ECO:0000256" key="3">
    <source>
        <dbReference type="ARBA" id="ARBA00011881"/>
    </source>
</evidence>
<evidence type="ECO:0000256" key="7">
    <source>
        <dbReference type="ARBA" id="ARBA00023180"/>
    </source>
</evidence>
<organism evidence="11 12">
    <name type="scientific">Anas platyrhynchos</name>
    <name type="common">Mallard</name>
    <name type="synonym">Anas boschas</name>
    <dbReference type="NCBI Taxonomy" id="8839"/>
    <lineage>
        <taxon>Eukaryota</taxon>
        <taxon>Metazoa</taxon>
        <taxon>Chordata</taxon>
        <taxon>Craniata</taxon>
        <taxon>Vertebrata</taxon>
        <taxon>Euteleostomi</taxon>
        <taxon>Archelosauria</taxon>
        <taxon>Archosauria</taxon>
        <taxon>Dinosauria</taxon>
        <taxon>Saurischia</taxon>
        <taxon>Theropoda</taxon>
        <taxon>Coelurosauria</taxon>
        <taxon>Aves</taxon>
        <taxon>Neognathae</taxon>
        <taxon>Galloanserae</taxon>
        <taxon>Anseriformes</taxon>
        <taxon>Anatidae</taxon>
        <taxon>Anatinae</taxon>
        <taxon>Anas</taxon>
    </lineage>
</organism>
<dbReference type="SUPFAM" id="SSF50876">
    <property type="entry name" value="Avidin/streptavidin"/>
    <property type="match status" value="1"/>
</dbReference>
<accession>A0A8B9SW59</accession>
<comment type="subcellular location">
    <subcellularLocation>
        <location evidence="1 10">Secreted</location>
    </subcellularLocation>
</comment>
<dbReference type="Proteomes" id="UP000694400">
    <property type="component" value="Chromosome Z"/>
</dbReference>
<evidence type="ECO:0000256" key="5">
    <source>
        <dbReference type="ARBA" id="ARBA00022729"/>
    </source>
</evidence>
<keyword evidence="6 9" id="KW-1015">Disulfide bond</keyword>
<evidence type="ECO:0000256" key="6">
    <source>
        <dbReference type="ARBA" id="ARBA00023157"/>
    </source>
</evidence>